<gene>
    <name evidence="2" type="ORF">B7C51_06780</name>
</gene>
<evidence type="ECO:0000259" key="1">
    <source>
        <dbReference type="Pfam" id="PF06605"/>
    </source>
</evidence>
<reference evidence="2 3" key="1">
    <citation type="submission" date="2017-03" db="EMBL/GenBank/DDBJ databases">
        <title>Paenibacillus larvae genome sequencing.</title>
        <authorList>
            <person name="Dingman D.W."/>
        </authorList>
    </citation>
    <scope>NUCLEOTIDE SEQUENCE [LARGE SCALE GENOMIC DNA]</scope>
    <source>
        <strain evidence="2 3">SAG 10367</strain>
    </source>
</reference>
<dbReference type="SUPFAM" id="SSF49842">
    <property type="entry name" value="TNF-like"/>
    <property type="match status" value="1"/>
</dbReference>
<dbReference type="EMBL" id="CP020557">
    <property type="protein sequence ID" value="ARF67592.1"/>
    <property type="molecule type" value="Genomic_DNA"/>
</dbReference>
<protein>
    <recommendedName>
        <fullName evidence="1">Tail spike domain-containing protein</fullName>
    </recommendedName>
</protein>
<proteinExistence type="predicted"/>
<dbReference type="AlphaFoldDB" id="A0A1V0URJ1"/>
<dbReference type="Gene3D" id="2.60.120.40">
    <property type="match status" value="1"/>
</dbReference>
<dbReference type="InterPro" id="IPR007119">
    <property type="entry name" value="Phage_tail_spike_N"/>
</dbReference>
<accession>A0A1V0URJ1</accession>
<feature type="domain" description="Tail spike" evidence="1">
    <location>
        <begin position="154"/>
        <end position="407"/>
    </location>
</feature>
<evidence type="ECO:0000313" key="3">
    <source>
        <dbReference type="Proteomes" id="UP000192727"/>
    </source>
</evidence>
<dbReference type="Pfam" id="PF06605">
    <property type="entry name" value="Prophage_tail"/>
    <property type="match status" value="1"/>
</dbReference>
<name>A0A1V0URJ1_9BACL</name>
<dbReference type="NCBIfam" id="TIGR01665">
    <property type="entry name" value="put_anti_recept"/>
    <property type="match status" value="1"/>
</dbReference>
<dbReference type="InterPro" id="IPR010572">
    <property type="entry name" value="Tail_dom"/>
</dbReference>
<evidence type="ECO:0000313" key="2">
    <source>
        <dbReference type="EMBL" id="ARF67592.1"/>
    </source>
</evidence>
<sequence length="813" mass="89717">MAPRPSQRLFPTQARSEQPCVYHDGPDSAGNINTSRKVVVDVIYILDRFARNVVAVLTNSSPKACPYWDDAHTEQLDTGYLSYSFRCPADHPTAEFLRAENHVLIRDLDGIYILFQIKTVEDSIDNGQHTKRVQAENAAVGDLYGTIIRPTVQNGITARQALTYALQASGWLPGQIDWQGIATFDWQDYPTALAAVQDIGRKFSGELRFRVEFANGAVGNRYVDLTKRGRVTGARFDYGRNMRGIKRTEDSSDMVTALIGIGKADENGVRMTFTTQKWDETDEHPAKPIGQDFIADPDALQKWGRADGRHIIGVFEDNNADNPLVLMRNTWEELKKRNRPRLTYELDAVLLESLTGYEHAKVRLGDTIVVKDMSFVPYLAVEARVIELVRSYADPSQDKVTLGEFKPLDIQSNELIRRLSDIISRNSGKWEAIGDGEQIYKGPTPPANPAKDTIWLDTSAEPNVFRRFDGKAWVAASPTKPGDIGAETPQGAQDKANKVKDDVANGNISIPADSLKGIMDVARTKIRQGSNMYWDSGGLVMVNPNNANERVRLSSGGIGVSTNGGASYQTAMTGAGVVAERIVGNVISGVTLSGVNLTTSKDIRVGNRIYLGTGDGEKSLIFNGNRGVGIYGGGGQYSSDISFQGNGLNLRVDRVFFGRNAKTEYTQDRFTLRNNSQASAVLSSRQRLGPKSWTRVNFNEAYADNWNEFNRSANRFVVGMDGTYLVQLSLGFNLEDTHNGPHRVSMAVYKNGTEYSQVFYTTYANDILIATGTCIIYGAKRGDYIEGHAYTTSLSAYISADSKISAMKLWRLG</sequence>
<dbReference type="Proteomes" id="UP000192727">
    <property type="component" value="Chromosome"/>
</dbReference>
<organism evidence="2 3">
    <name type="scientific">Paenibacillus larvae subsp. pulvifaciens</name>
    <dbReference type="NCBI Taxonomy" id="1477"/>
    <lineage>
        <taxon>Bacteria</taxon>
        <taxon>Bacillati</taxon>
        <taxon>Bacillota</taxon>
        <taxon>Bacilli</taxon>
        <taxon>Bacillales</taxon>
        <taxon>Paenibacillaceae</taxon>
        <taxon>Paenibacillus</taxon>
    </lineage>
</organism>
<dbReference type="InterPro" id="IPR008983">
    <property type="entry name" value="Tumour_necrosis_fac-like_dom"/>
</dbReference>